<comment type="caution">
    <text evidence="1">The sequence shown here is derived from an EMBL/GenBank/DDBJ whole genome shotgun (WGS) entry which is preliminary data.</text>
</comment>
<name>A0A511QBG5_9VIBR</name>
<accession>A0A511QBG5</accession>
<sequence length="59" mass="6780">MRDIASHRAKESGRNKSVIIEAVNFRSICKVSLLYLINSDNCPYNINGPKIYVFKESIY</sequence>
<dbReference type="AlphaFoldDB" id="A0A511QBG5"/>
<dbReference type="EMBL" id="BJXJ01000004">
    <property type="protein sequence ID" value="GEM74557.1"/>
    <property type="molecule type" value="Genomic_DNA"/>
</dbReference>
<gene>
    <name evidence="1" type="ORF">VSA01S_06690</name>
</gene>
<reference evidence="1 2" key="1">
    <citation type="submission" date="2019-07" db="EMBL/GenBank/DDBJ databases">
        <title>Whole genome shotgun sequence of Vibrio sagamiensis NBRC 104589.</title>
        <authorList>
            <person name="Hosoyama A."/>
            <person name="Uohara A."/>
            <person name="Ohji S."/>
            <person name="Ichikawa N."/>
        </authorList>
    </citation>
    <scope>NUCLEOTIDE SEQUENCE [LARGE SCALE GENOMIC DNA]</scope>
    <source>
        <strain evidence="1 2">NBRC 104589</strain>
    </source>
</reference>
<keyword evidence="2" id="KW-1185">Reference proteome</keyword>
<evidence type="ECO:0000313" key="2">
    <source>
        <dbReference type="Proteomes" id="UP000321922"/>
    </source>
</evidence>
<organism evidence="1 2">
    <name type="scientific">Vibrio sagamiensis NBRC 104589</name>
    <dbReference type="NCBI Taxonomy" id="1219064"/>
    <lineage>
        <taxon>Bacteria</taxon>
        <taxon>Pseudomonadati</taxon>
        <taxon>Pseudomonadota</taxon>
        <taxon>Gammaproteobacteria</taxon>
        <taxon>Vibrionales</taxon>
        <taxon>Vibrionaceae</taxon>
        <taxon>Vibrio</taxon>
    </lineage>
</organism>
<dbReference type="Proteomes" id="UP000321922">
    <property type="component" value="Unassembled WGS sequence"/>
</dbReference>
<protein>
    <submittedName>
        <fullName evidence="1">Uncharacterized protein</fullName>
    </submittedName>
</protein>
<evidence type="ECO:0000313" key="1">
    <source>
        <dbReference type="EMBL" id="GEM74557.1"/>
    </source>
</evidence>
<proteinExistence type="predicted"/>